<proteinExistence type="predicted"/>
<reference evidence="1" key="1">
    <citation type="submission" date="2020-01" db="EMBL/GenBank/DDBJ databases">
        <title>Patterns of diversity and host range of bacteriophage communities associated with bean-nodulatin bacteria.</title>
        <authorList>
            <person name="Vann Cauwenberghe J."/>
            <person name="Santamaria R.I."/>
            <person name="Bustos P."/>
            <person name="Juarez S."/>
            <person name="Gonzalez V."/>
        </authorList>
    </citation>
    <scope>NUCLEOTIDE SEQUENCE</scope>
</reference>
<dbReference type="EMBL" id="MN988539">
    <property type="protein sequence ID" value="QIG74587.1"/>
    <property type="molecule type" value="Genomic_DNA"/>
</dbReference>
<evidence type="ECO:0000313" key="1">
    <source>
        <dbReference type="EMBL" id="QIG74587.1"/>
    </source>
</evidence>
<dbReference type="Proteomes" id="UP000623593">
    <property type="component" value="Segment"/>
</dbReference>
<protein>
    <submittedName>
        <fullName evidence="1">Putative internal virion protein</fullName>
    </submittedName>
</protein>
<accession>A0A7S5RBN5</accession>
<evidence type="ECO:0000313" key="2">
    <source>
        <dbReference type="Proteomes" id="UP000623593"/>
    </source>
</evidence>
<gene>
    <name evidence="1" type="ORF">EVC11_005</name>
</gene>
<organism evidence="1 2">
    <name type="scientific">Rhizobium phage RHph_I20</name>
    <dbReference type="NCBI Taxonomy" id="2509730"/>
    <lineage>
        <taxon>Viruses</taxon>
        <taxon>Duplodnaviria</taxon>
        <taxon>Heunggongvirae</taxon>
        <taxon>Uroviricota</taxon>
        <taxon>Caudoviricetes</taxon>
        <taxon>Autographivirales</taxon>
        <taxon>Autographivirales incertae sedis</taxon>
        <taxon>Morelosvirus</taxon>
        <taxon>Morelosvirus RHphI20</taxon>
    </lineage>
</organism>
<sequence>MIHYESRVGYVRTADWKDALALAKTLRPEDIREIKSTMDGEHSLEAVLLFNIAASTKAFTAIDRATEGVIAMFGVAPAGNGTGSIWMHGSELMRKHSISVARQTKHFAGLLHRDYEILSNWADLRNEVHINWLRWLGFRFLRVSTSFSNDGSPFVEFFRKGNSHVRSNHYGGHFDRLGDRVRGDAEPSAAVGLFRE</sequence>
<keyword evidence="2" id="KW-1185">Reference proteome</keyword>
<name>A0A7S5RBN5_9CAUD</name>